<protein>
    <submittedName>
        <fullName evidence="2">Uncharacterized protein</fullName>
    </submittedName>
</protein>
<dbReference type="Proteomes" id="UP000799436">
    <property type="component" value="Unassembled WGS sequence"/>
</dbReference>
<feature type="region of interest" description="Disordered" evidence="1">
    <location>
        <begin position="17"/>
        <end position="55"/>
    </location>
</feature>
<dbReference type="AlphaFoldDB" id="A0A6G1LKX4"/>
<feature type="region of interest" description="Disordered" evidence="1">
    <location>
        <begin position="67"/>
        <end position="106"/>
    </location>
</feature>
<evidence type="ECO:0000313" key="2">
    <source>
        <dbReference type="EMBL" id="KAF2773591.1"/>
    </source>
</evidence>
<evidence type="ECO:0000256" key="1">
    <source>
        <dbReference type="SAM" id="MobiDB-lite"/>
    </source>
</evidence>
<keyword evidence="3" id="KW-1185">Reference proteome</keyword>
<reference evidence="2" key="1">
    <citation type="journal article" date="2020" name="Stud. Mycol.">
        <title>101 Dothideomycetes genomes: a test case for predicting lifestyles and emergence of pathogens.</title>
        <authorList>
            <person name="Haridas S."/>
            <person name="Albert R."/>
            <person name="Binder M."/>
            <person name="Bloem J."/>
            <person name="Labutti K."/>
            <person name="Salamov A."/>
            <person name="Andreopoulos B."/>
            <person name="Baker S."/>
            <person name="Barry K."/>
            <person name="Bills G."/>
            <person name="Bluhm B."/>
            <person name="Cannon C."/>
            <person name="Castanera R."/>
            <person name="Culley D."/>
            <person name="Daum C."/>
            <person name="Ezra D."/>
            <person name="Gonzalez J."/>
            <person name="Henrissat B."/>
            <person name="Kuo A."/>
            <person name="Liang C."/>
            <person name="Lipzen A."/>
            <person name="Lutzoni F."/>
            <person name="Magnuson J."/>
            <person name="Mondo S."/>
            <person name="Nolan M."/>
            <person name="Ohm R."/>
            <person name="Pangilinan J."/>
            <person name="Park H.-J."/>
            <person name="Ramirez L."/>
            <person name="Alfaro M."/>
            <person name="Sun H."/>
            <person name="Tritt A."/>
            <person name="Yoshinaga Y."/>
            <person name="Zwiers L.-H."/>
            <person name="Turgeon B."/>
            <person name="Goodwin S."/>
            <person name="Spatafora J."/>
            <person name="Crous P."/>
            <person name="Grigoriev I."/>
        </authorList>
    </citation>
    <scope>NUCLEOTIDE SEQUENCE</scope>
    <source>
        <strain evidence="2">CBS 116005</strain>
    </source>
</reference>
<sequence length="155" mass="17504">MFHVCLATPIRLAIPPYFGTGLDKKPRKQSPRTSHLSNISHNQNPRSHTPSFLVPKPKILTSPFFSLARPGKKGLRRSYPPGPTTNRKAWQPKPRSGTREPDLRESGRLCTRLRSDRPSKVWGTLVACETSGHTAPCPRFFEYFRARVDQGCRIG</sequence>
<evidence type="ECO:0000313" key="3">
    <source>
        <dbReference type="Proteomes" id="UP000799436"/>
    </source>
</evidence>
<feature type="compositionally biased region" description="Polar residues" evidence="1">
    <location>
        <begin position="31"/>
        <end position="50"/>
    </location>
</feature>
<proteinExistence type="predicted"/>
<name>A0A6G1LKX4_9PEZI</name>
<accession>A0A6G1LKX4</accession>
<gene>
    <name evidence="2" type="ORF">EJ03DRAFT_101904</name>
</gene>
<dbReference type="EMBL" id="ML995810">
    <property type="protein sequence ID" value="KAF2773591.1"/>
    <property type="molecule type" value="Genomic_DNA"/>
</dbReference>
<feature type="compositionally biased region" description="Basic and acidic residues" evidence="1">
    <location>
        <begin position="97"/>
        <end position="106"/>
    </location>
</feature>
<organism evidence="2 3">
    <name type="scientific">Teratosphaeria nubilosa</name>
    <dbReference type="NCBI Taxonomy" id="161662"/>
    <lineage>
        <taxon>Eukaryota</taxon>
        <taxon>Fungi</taxon>
        <taxon>Dikarya</taxon>
        <taxon>Ascomycota</taxon>
        <taxon>Pezizomycotina</taxon>
        <taxon>Dothideomycetes</taxon>
        <taxon>Dothideomycetidae</taxon>
        <taxon>Mycosphaerellales</taxon>
        <taxon>Teratosphaeriaceae</taxon>
        <taxon>Teratosphaeria</taxon>
    </lineage>
</organism>